<gene>
    <name evidence="1" type="ORF">ACLA_041640</name>
</gene>
<dbReference type="VEuPathDB" id="FungiDB:ACLA_041640"/>
<dbReference type="Gene3D" id="3.40.50.1820">
    <property type="entry name" value="alpha/beta hydrolase"/>
    <property type="match status" value="1"/>
</dbReference>
<organism evidence="1 2">
    <name type="scientific">Aspergillus clavatus (strain ATCC 1007 / CBS 513.65 / DSM 816 / NCTC 3887 / NRRL 1 / QM 1276 / 107)</name>
    <dbReference type="NCBI Taxonomy" id="344612"/>
    <lineage>
        <taxon>Eukaryota</taxon>
        <taxon>Fungi</taxon>
        <taxon>Dikarya</taxon>
        <taxon>Ascomycota</taxon>
        <taxon>Pezizomycotina</taxon>
        <taxon>Eurotiomycetes</taxon>
        <taxon>Eurotiomycetidae</taxon>
        <taxon>Eurotiales</taxon>
        <taxon>Aspergillaceae</taxon>
        <taxon>Aspergillus</taxon>
        <taxon>Aspergillus subgen. Fumigati</taxon>
    </lineage>
</organism>
<evidence type="ECO:0000313" key="2">
    <source>
        <dbReference type="Proteomes" id="UP000006701"/>
    </source>
</evidence>
<dbReference type="RefSeq" id="XP_001271369.1">
    <property type="nucleotide sequence ID" value="XM_001271368.1"/>
</dbReference>
<sequence length="364" mass="39950">MALNSPGALYPGEHLDTVAWFPALYKFSPADPSNPLIVFIPGGGHNARISYGGHPGSREKDFLAYWLNKQGYGFLAISYPLHSEPDEIIPATAPGYRIRDWGLQAAEITRLVISQHNLSGSVVLLAWSMGGRIVVPYTVAARARGLNVEFFVGLAATPGLPGVRPIPRNVRKTSQGYAALDGMPDLFLQQLHGQNELNSGVIIPDDVYLRSYYGHTPVSLLGCDLRYSQEHGFVEDRRTSVEDAAALDFHQWPLIAALHGDSVHDARHVLADRTTWAFVQTQHIVSTLETHGLAQLDRSRWGTAMDLIHSRPGRMCRQIHGTHFFFLGEQGARATAVAIVSLLEEARKFATSLSSLLGTELSVI</sequence>
<protein>
    <submittedName>
        <fullName evidence="1">Thioesterase domain protein</fullName>
    </submittedName>
</protein>
<proteinExistence type="predicted"/>
<dbReference type="AlphaFoldDB" id="A1CLB9"/>
<keyword evidence="2" id="KW-1185">Reference proteome</keyword>
<dbReference type="GeneID" id="4703394"/>
<reference evidence="1 2" key="1">
    <citation type="journal article" date="2008" name="PLoS Genet.">
        <title>Genomic islands in the pathogenic filamentous fungus Aspergillus fumigatus.</title>
        <authorList>
            <person name="Fedorova N.D."/>
            <person name="Khaldi N."/>
            <person name="Joardar V.S."/>
            <person name="Maiti R."/>
            <person name="Amedeo P."/>
            <person name="Anderson M.J."/>
            <person name="Crabtree J."/>
            <person name="Silva J.C."/>
            <person name="Badger J.H."/>
            <person name="Albarraq A."/>
            <person name="Angiuoli S."/>
            <person name="Bussey H."/>
            <person name="Bowyer P."/>
            <person name="Cotty P.J."/>
            <person name="Dyer P.S."/>
            <person name="Egan A."/>
            <person name="Galens K."/>
            <person name="Fraser-Liggett C.M."/>
            <person name="Haas B.J."/>
            <person name="Inman J.M."/>
            <person name="Kent R."/>
            <person name="Lemieux S."/>
            <person name="Malavazi I."/>
            <person name="Orvis J."/>
            <person name="Roemer T."/>
            <person name="Ronning C.M."/>
            <person name="Sundaram J.P."/>
            <person name="Sutton G."/>
            <person name="Turner G."/>
            <person name="Venter J.C."/>
            <person name="White O.R."/>
            <person name="Whitty B.R."/>
            <person name="Youngman P."/>
            <person name="Wolfe K.H."/>
            <person name="Goldman G.H."/>
            <person name="Wortman J.R."/>
            <person name="Jiang B."/>
            <person name="Denning D.W."/>
            <person name="Nierman W.C."/>
        </authorList>
    </citation>
    <scope>NUCLEOTIDE SEQUENCE [LARGE SCALE GENOMIC DNA]</scope>
    <source>
        <strain evidence="2">ATCC 1007 / CBS 513.65 / DSM 816 / NCTC 3887 / NRRL 1</strain>
    </source>
</reference>
<dbReference type="InterPro" id="IPR029058">
    <property type="entry name" value="AB_hydrolase_fold"/>
</dbReference>
<dbReference type="SUPFAM" id="SSF53474">
    <property type="entry name" value="alpha/beta-Hydrolases"/>
    <property type="match status" value="1"/>
</dbReference>
<evidence type="ECO:0000313" key="1">
    <source>
        <dbReference type="EMBL" id="EAW09943.1"/>
    </source>
</evidence>
<dbReference type="HOGENOM" id="CLU_706227_0_0_1"/>
<dbReference type="EMBL" id="DS027056">
    <property type="protein sequence ID" value="EAW09943.1"/>
    <property type="molecule type" value="Genomic_DNA"/>
</dbReference>
<dbReference type="Proteomes" id="UP000006701">
    <property type="component" value="Unassembled WGS sequence"/>
</dbReference>
<dbReference type="OMA" id="FRIRDWG"/>
<dbReference type="KEGG" id="act:ACLA_041640"/>
<accession>A1CLB9</accession>
<dbReference type="OrthoDB" id="2891848at2759"/>
<dbReference type="eggNOG" id="ENOG502RQ1Q">
    <property type="taxonomic scope" value="Eukaryota"/>
</dbReference>
<name>A1CLB9_ASPCL</name>